<name>A0A8B4IBP5_PSEFL</name>
<sequence length="35" mass="3700">MGGGLLPIAVGQSTNKSLTDCHRKQAPSHIGLWLL</sequence>
<accession>A0A8B4IBP5</accession>
<protein>
    <submittedName>
        <fullName evidence="1">Uncharacterized protein</fullName>
    </submittedName>
</protein>
<gene>
    <name evidence="1" type="ORF">NCTC10038_03724</name>
</gene>
<evidence type="ECO:0000313" key="1">
    <source>
        <dbReference type="EMBL" id="SQF92292.1"/>
    </source>
</evidence>
<dbReference type="EMBL" id="LS483372">
    <property type="protein sequence ID" value="SQF92292.1"/>
    <property type="molecule type" value="Genomic_DNA"/>
</dbReference>
<organism evidence="1 2">
    <name type="scientific">Pseudomonas fluorescens</name>
    <dbReference type="NCBI Taxonomy" id="294"/>
    <lineage>
        <taxon>Bacteria</taxon>
        <taxon>Pseudomonadati</taxon>
        <taxon>Pseudomonadota</taxon>
        <taxon>Gammaproteobacteria</taxon>
        <taxon>Pseudomonadales</taxon>
        <taxon>Pseudomonadaceae</taxon>
        <taxon>Pseudomonas</taxon>
    </lineage>
</organism>
<proteinExistence type="predicted"/>
<reference evidence="1 2" key="1">
    <citation type="submission" date="2018-06" db="EMBL/GenBank/DDBJ databases">
        <authorList>
            <consortium name="Pathogen Informatics"/>
            <person name="Doyle S."/>
        </authorList>
    </citation>
    <scope>NUCLEOTIDE SEQUENCE [LARGE SCALE GENOMIC DNA]</scope>
    <source>
        <strain evidence="1 2">NCTC10038</strain>
    </source>
</reference>
<evidence type="ECO:0000313" key="2">
    <source>
        <dbReference type="Proteomes" id="UP000248640"/>
    </source>
</evidence>
<dbReference type="AlphaFoldDB" id="A0A8B4IBP5"/>
<dbReference type="Proteomes" id="UP000248640">
    <property type="component" value="Chromosome 1"/>
</dbReference>